<dbReference type="InterPro" id="IPR026634">
    <property type="entry name" value="TPST-like"/>
</dbReference>
<dbReference type="EMBL" id="BMLK01000002">
    <property type="protein sequence ID" value="GGN42567.1"/>
    <property type="molecule type" value="Genomic_DNA"/>
</dbReference>
<evidence type="ECO:0000313" key="4">
    <source>
        <dbReference type="Proteomes" id="UP000605099"/>
    </source>
</evidence>
<evidence type="ECO:0000256" key="1">
    <source>
        <dbReference type="ARBA" id="ARBA00022679"/>
    </source>
</evidence>
<dbReference type="Pfam" id="PF13429">
    <property type="entry name" value="TPR_15"/>
    <property type="match status" value="1"/>
</dbReference>
<protein>
    <recommendedName>
        <fullName evidence="5">Sulfotransferase</fullName>
    </recommendedName>
</protein>
<keyword evidence="2" id="KW-0802">TPR repeat</keyword>
<comment type="caution">
    <text evidence="3">The sequence shown here is derived from an EMBL/GenBank/DDBJ whole genome shotgun (WGS) entry which is preliminary data.</text>
</comment>
<keyword evidence="1" id="KW-0808">Transferase</keyword>
<dbReference type="PROSITE" id="PS50005">
    <property type="entry name" value="TPR"/>
    <property type="match status" value="1"/>
</dbReference>
<feature type="repeat" description="TPR" evidence="2">
    <location>
        <begin position="283"/>
        <end position="316"/>
    </location>
</feature>
<gene>
    <name evidence="3" type="ORF">GCM10011349_05820</name>
</gene>
<evidence type="ECO:0000256" key="2">
    <source>
        <dbReference type="PROSITE-ProRule" id="PRU00339"/>
    </source>
</evidence>
<dbReference type="InterPro" id="IPR027417">
    <property type="entry name" value="P-loop_NTPase"/>
</dbReference>
<dbReference type="PANTHER" id="PTHR12788:SF10">
    <property type="entry name" value="PROTEIN-TYROSINE SULFOTRANSFERASE"/>
    <property type="match status" value="1"/>
</dbReference>
<dbReference type="Gene3D" id="3.40.50.300">
    <property type="entry name" value="P-loop containing nucleotide triphosphate hydrolases"/>
    <property type="match status" value="1"/>
</dbReference>
<dbReference type="SMART" id="SM00028">
    <property type="entry name" value="TPR"/>
    <property type="match status" value="4"/>
</dbReference>
<dbReference type="InterPro" id="IPR011990">
    <property type="entry name" value="TPR-like_helical_dom_sf"/>
</dbReference>
<dbReference type="Pfam" id="PF13469">
    <property type="entry name" value="Sulfotransfer_3"/>
    <property type="match status" value="1"/>
</dbReference>
<dbReference type="RefSeq" id="WP_188818074.1">
    <property type="nucleotide sequence ID" value="NZ_BMLK01000002.1"/>
</dbReference>
<reference evidence="4" key="1">
    <citation type="journal article" date="2019" name="Int. J. Syst. Evol. Microbiol.">
        <title>The Global Catalogue of Microorganisms (GCM) 10K type strain sequencing project: providing services to taxonomists for standard genome sequencing and annotation.</title>
        <authorList>
            <consortium name="The Broad Institute Genomics Platform"/>
            <consortium name="The Broad Institute Genome Sequencing Center for Infectious Disease"/>
            <person name="Wu L."/>
            <person name="Ma J."/>
        </authorList>
    </citation>
    <scope>NUCLEOTIDE SEQUENCE [LARGE SCALE GENOMIC DNA]</scope>
    <source>
        <strain evidence="4">CGMCC 1.6784</strain>
    </source>
</reference>
<evidence type="ECO:0000313" key="3">
    <source>
        <dbReference type="EMBL" id="GGN42567.1"/>
    </source>
</evidence>
<dbReference type="Proteomes" id="UP000605099">
    <property type="component" value="Unassembled WGS sequence"/>
</dbReference>
<dbReference type="PANTHER" id="PTHR12788">
    <property type="entry name" value="PROTEIN-TYROSINE SULFOTRANSFERASE 2"/>
    <property type="match status" value="1"/>
</dbReference>
<dbReference type="SUPFAM" id="SSF48452">
    <property type="entry name" value="TPR-like"/>
    <property type="match status" value="2"/>
</dbReference>
<name>A0ABQ2J8R4_9SPHN</name>
<dbReference type="Gene3D" id="1.25.40.10">
    <property type="entry name" value="Tetratricopeptide repeat domain"/>
    <property type="match status" value="2"/>
</dbReference>
<sequence length="680" mass="75521">MASPPVGTPDPHAPSAALAEAASLLENRPEAALAQAEAILKRAPGLPPAEFLACQALRKLGKPAAALPRLTALVRSQPRVPAILWELAQAASEAGQTRDAIAALENLTKNQPAVANGWFLLAKELRKAGRAEDAWRADLSGVHASSRDPELLKAAVAMNEDRLDDSAPLLEARLHRLPNDPAGCRLLGEVNWRRGDMTEAMTWVERALELAPGFDLARDFLVRLLLQNNRLTEALEHAETLGMSPVKSPGHDLIKASVLVRLGHQEEAEQLYQHLLAQNPDQPQVWQNLGHVLKTLGKQAEAVHAYRQAVTYKPSMGEAWWSLANLKTVKLGPDDMATMKQALSDLELETETRQEDIFHLHFSLGKALEDAKDYPASFHHYDQGNRLRRTMILHDADDFSAEAADAARTFSAAFIARMGMGGCPTPDPIFIVGLPRSGSTLVEQILASHSQVEGTMELPEMMMIAGRLQSRLDEGEFADFQTLIASLTPADRLRLGEEYIERTRVHRRTDKPLFIDKMPNNWQHVGLIRLILPNAKIIDARRHPLSCCFSGWKQHFARGQTFSYDLADIGRYYRDYVDLMTAYDAAAPGAVHRVVYEDMVTDTERQVRSLLDYVGVSFEQACLEFYKNDRAVRTASSEQVRQPIFTDGIEQWKNYARWLGPLVKALGPSLSSNTLESAID</sequence>
<proteinExistence type="predicted"/>
<evidence type="ECO:0008006" key="5">
    <source>
        <dbReference type="Google" id="ProtNLM"/>
    </source>
</evidence>
<accession>A0ABQ2J8R4</accession>
<dbReference type="InterPro" id="IPR019734">
    <property type="entry name" value="TPR_rpt"/>
</dbReference>
<organism evidence="3 4">
    <name type="scientific">Novosphingobium indicum</name>
    <dbReference type="NCBI Taxonomy" id="462949"/>
    <lineage>
        <taxon>Bacteria</taxon>
        <taxon>Pseudomonadati</taxon>
        <taxon>Pseudomonadota</taxon>
        <taxon>Alphaproteobacteria</taxon>
        <taxon>Sphingomonadales</taxon>
        <taxon>Sphingomonadaceae</taxon>
        <taxon>Novosphingobium</taxon>
    </lineage>
</organism>
<dbReference type="SUPFAM" id="SSF52540">
    <property type="entry name" value="P-loop containing nucleoside triphosphate hydrolases"/>
    <property type="match status" value="1"/>
</dbReference>
<keyword evidence="4" id="KW-1185">Reference proteome</keyword>